<evidence type="ECO:0000313" key="2">
    <source>
        <dbReference type="EMBL" id="MBA0703053.1"/>
    </source>
</evidence>
<feature type="transmembrane region" description="Helical" evidence="1">
    <location>
        <begin position="31"/>
        <end position="51"/>
    </location>
</feature>
<proteinExistence type="predicted"/>
<reference evidence="2 3" key="1">
    <citation type="journal article" date="2019" name="Genome Biol. Evol.">
        <title>Insights into the evolution of the New World diploid cottons (Gossypium, subgenus Houzingenia) based on genome sequencing.</title>
        <authorList>
            <person name="Grover C.E."/>
            <person name="Arick M.A. 2nd"/>
            <person name="Thrash A."/>
            <person name="Conover J.L."/>
            <person name="Sanders W.S."/>
            <person name="Peterson D.G."/>
            <person name="Frelichowski J.E."/>
            <person name="Scheffler J.A."/>
            <person name="Scheffler B.E."/>
            <person name="Wendel J.F."/>
        </authorList>
    </citation>
    <scope>NUCLEOTIDE SEQUENCE [LARGE SCALE GENOMIC DNA]</scope>
    <source>
        <strain evidence="2">185</strain>
        <tissue evidence="2">Leaf</tissue>
    </source>
</reference>
<keyword evidence="1" id="KW-1133">Transmembrane helix</keyword>
<dbReference type="EMBL" id="JABFAA010355113">
    <property type="protein sequence ID" value="MBA0703053.1"/>
    <property type="molecule type" value="Genomic_DNA"/>
</dbReference>
<keyword evidence="1" id="KW-0812">Transmembrane</keyword>
<keyword evidence="1" id="KW-0472">Membrane</keyword>
<comment type="caution">
    <text evidence="2">The sequence shown here is derived from an EMBL/GenBank/DDBJ whole genome shotgun (WGS) entry which is preliminary data.</text>
</comment>
<gene>
    <name evidence="2" type="ORF">Goari_026890</name>
</gene>
<protein>
    <submittedName>
        <fullName evidence="2">Uncharacterized protein</fullName>
    </submittedName>
</protein>
<evidence type="ECO:0000256" key="1">
    <source>
        <dbReference type="SAM" id="Phobius"/>
    </source>
</evidence>
<dbReference type="Proteomes" id="UP000593577">
    <property type="component" value="Unassembled WGS sequence"/>
</dbReference>
<sequence length="58" mass="6796">MMRLSNCSTLIMGIYRTYSMLKWMNSYSRPLLNIGTLHIVVLLLEMSISCLQWKSIKL</sequence>
<dbReference type="AlphaFoldDB" id="A0A7J8YU11"/>
<accession>A0A7J8YU11</accession>
<organism evidence="2 3">
    <name type="scientific">Gossypium aridum</name>
    <name type="common">American cotton</name>
    <name type="synonym">Erioxylum aridum</name>
    <dbReference type="NCBI Taxonomy" id="34290"/>
    <lineage>
        <taxon>Eukaryota</taxon>
        <taxon>Viridiplantae</taxon>
        <taxon>Streptophyta</taxon>
        <taxon>Embryophyta</taxon>
        <taxon>Tracheophyta</taxon>
        <taxon>Spermatophyta</taxon>
        <taxon>Magnoliopsida</taxon>
        <taxon>eudicotyledons</taxon>
        <taxon>Gunneridae</taxon>
        <taxon>Pentapetalae</taxon>
        <taxon>rosids</taxon>
        <taxon>malvids</taxon>
        <taxon>Malvales</taxon>
        <taxon>Malvaceae</taxon>
        <taxon>Malvoideae</taxon>
        <taxon>Gossypium</taxon>
    </lineage>
</organism>
<name>A0A7J8YU11_GOSAI</name>
<keyword evidence="3" id="KW-1185">Reference proteome</keyword>
<evidence type="ECO:0000313" key="3">
    <source>
        <dbReference type="Proteomes" id="UP000593577"/>
    </source>
</evidence>